<proteinExistence type="predicted"/>
<evidence type="ECO:0000256" key="1">
    <source>
        <dbReference type="SAM" id="MobiDB-lite"/>
    </source>
</evidence>
<feature type="compositionally biased region" description="Low complexity" evidence="1">
    <location>
        <begin position="25"/>
        <end position="35"/>
    </location>
</feature>
<dbReference type="Gene3D" id="3.40.33.10">
    <property type="entry name" value="CAP"/>
    <property type="match status" value="1"/>
</dbReference>
<feature type="domain" description="SCP" evidence="3">
    <location>
        <begin position="54"/>
        <end position="166"/>
    </location>
</feature>
<dbReference type="InterPro" id="IPR035940">
    <property type="entry name" value="CAP_sf"/>
</dbReference>
<dbReference type="Pfam" id="PF00188">
    <property type="entry name" value="CAP"/>
    <property type="match status" value="1"/>
</dbReference>
<dbReference type="InterPro" id="IPR014044">
    <property type="entry name" value="CAP_dom"/>
</dbReference>
<keyword evidence="5" id="KW-1185">Reference proteome</keyword>
<dbReference type="SUPFAM" id="SSF55797">
    <property type="entry name" value="PR-1-like"/>
    <property type="match status" value="1"/>
</dbReference>
<keyword evidence="2" id="KW-0732">Signal</keyword>
<dbReference type="PANTHER" id="PTHR31157:SF1">
    <property type="entry name" value="SCP DOMAIN-CONTAINING PROTEIN"/>
    <property type="match status" value="1"/>
</dbReference>
<sequence length="207" mass="21495">MKKPFARALGPALLAAALAGCSTSPTAPVVSTTPSLYQSQSAPGARLDKRAAAEMVSEYRRGKGLGPVTLDPTLNAMAEAQAAAMARNDKLSHEAGGTFKSRIAASGYRNGGMWENIGAGHDTLADAFTGWRSSPPHAKNMAQPKAARMGIAAVRAPGSRYEVFWAMELADPNDPRPMPGSEEAEAARTRAAANAIPLTIGAPVGVR</sequence>
<name>A0A4Q9GIQ2_9HYPH</name>
<reference evidence="4 5" key="1">
    <citation type="submission" date="2019-02" db="EMBL/GenBank/DDBJ databases">
        <title>Hansschlegelia quercus sp. nov., a novel methylotrophic bacterium from buds of oak (Quercus robur L.).</title>
        <authorList>
            <person name="Agafonova N.V."/>
            <person name="Kaparullina E.N."/>
            <person name="Grouzdev D.S."/>
            <person name="Doronina N.V."/>
        </authorList>
    </citation>
    <scope>NUCLEOTIDE SEQUENCE [LARGE SCALE GENOMIC DNA]</scope>
    <source>
        <strain evidence="4 5">Dub</strain>
    </source>
</reference>
<protein>
    <submittedName>
        <fullName evidence="4">CAP domain-containing protein</fullName>
    </submittedName>
</protein>
<dbReference type="RefSeq" id="WP_131003154.1">
    <property type="nucleotide sequence ID" value="NZ_JBHSZR010000003.1"/>
</dbReference>
<accession>A0A4Q9GIQ2</accession>
<dbReference type="OrthoDB" id="9811255at2"/>
<evidence type="ECO:0000313" key="5">
    <source>
        <dbReference type="Proteomes" id="UP000291613"/>
    </source>
</evidence>
<dbReference type="CDD" id="cd05379">
    <property type="entry name" value="CAP_bacterial"/>
    <property type="match status" value="1"/>
</dbReference>
<evidence type="ECO:0000256" key="2">
    <source>
        <dbReference type="SAM" id="SignalP"/>
    </source>
</evidence>
<feature type="signal peptide" evidence="2">
    <location>
        <begin position="1"/>
        <end position="27"/>
    </location>
</feature>
<evidence type="ECO:0000259" key="3">
    <source>
        <dbReference type="Pfam" id="PF00188"/>
    </source>
</evidence>
<organism evidence="4 5">
    <name type="scientific">Hansschlegelia quercus</name>
    <dbReference type="NCBI Taxonomy" id="2528245"/>
    <lineage>
        <taxon>Bacteria</taxon>
        <taxon>Pseudomonadati</taxon>
        <taxon>Pseudomonadota</taxon>
        <taxon>Alphaproteobacteria</taxon>
        <taxon>Hyphomicrobiales</taxon>
        <taxon>Methylopilaceae</taxon>
        <taxon>Hansschlegelia</taxon>
    </lineage>
</organism>
<comment type="caution">
    <text evidence="4">The sequence shown here is derived from an EMBL/GenBank/DDBJ whole genome shotgun (WGS) entry which is preliminary data.</text>
</comment>
<dbReference type="PROSITE" id="PS51257">
    <property type="entry name" value="PROKAR_LIPOPROTEIN"/>
    <property type="match status" value="1"/>
</dbReference>
<dbReference type="EMBL" id="SIUB01000003">
    <property type="protein sequence ID" value="TBN53908.1"/>
    <property type="molecule type" value="Genomic_DNA"/>
</dbReference>
<gene>
    <name evidence="4" type="ORF">EYR15_08985</name>
</gene>
<dbReference type="PANTHER" id="PTHR31157">
    <property type="entry name" value="SCP DOMAIN-CONTAINING PROTEIN"/>
    <property type="match status" value="1"/>
</dbReference>
<feature type="chain" id="PRO_5020403601" evidence="2">
    <location>
        <begin position="28"/>
        <end position="207"/>
    </location>
</feature>
<dbReference type="Proteomes" id="UP000291613">
    <property type="component" value="Unassembled WGS sequence"/>
</dbReference>
<feature type="region of interest" description="Disordered" evidence="1">
    <location>
        <begin position="25"/>
        <end position="44"/>
    </location>
</feature>
<dbReference type="AlphaFoldDB" id="A0A4Q9GIQ2"/>
<evidence type="ECO:0000313" key="4">
    <source>
        <dbReference type="EMBL" id="TBN53908.1"/>
    </source>
</evidence>